<dbReference type="InterPro" id="IPR029069">
    <property type="entry name" value="HotDog_dom_sf"/>
</dbReference>
<dbReference type="RefSeq" id="WP_220199998.1">
    <property type="nucleotide sequence ID" value="NZ_BNJF01000010.1"/>
</dbReference>
<dbReference type="GO" id="GO:0061522">
    <property type="term" value="F:1,4-dihydroxy-2-naphthoyl-CoA thioesterase activity"/>
    <property type="evidence" value="ECO:0007669"/>
    <property type="project" value="TreeGrafter"/>
</dbReference>
<reference evidence="4" key="1">
    <citation type="submission" date="2020-10" db="EMBL/GenBank/DDBJ databases">
        <title>Taxonomic study of unclassified bacteria belonging to the class Ktedonobacteria.</title>
        <authorList>
            <person name="Yabe S."/>
            <person name="Wang C.M."/>
            <person name="Zheng Y."/>
            <person name="Sakai Y."/>
            <person name="Cavaletti L."/>
            <person name="Monciardini P."/>
            <person name="Donadio S."/>
        </authorList>
    </citation>
    <scope>NUCLEOTIDE SEQUENCE</scope>
    <source>
        <strain evidence="4">SOSP1-1</strain>
    </source>
</reference>
<dbReference type="InterPro" id="IPR003736">
    <property type="entry name" value="PAAI_dom"/>
</dbReference>
<dbReference type="NCBIfam" id="TIGR00369">
    <property type="entry name" value="unchar_dom_1"/>
    <property type="match status" value="1"/>
</dbReference>
<dbReference type="Pfam" id="PF03061">
    <property type="entry name" value="4HBT"/>
    <property type="match status" value="1"/>
</dbReference>
<dbReference type="CDD" id="cd03443">
    <property type="entry name" value="PaaI_thioesterase"/>
    <property type="match status" value="1"/>
</dbReference>
<dbReference type="PANTHER" id="PTHR43240:SF5">
    <property type="entry name" value="1,4-DIHYDROXY-2-NAPHTHOYL-COA THIOESTERASE 1"/>
    <property type="match status" value="1"/>
</dbReference>
<keyword evidence="2" id="KW-0378">Hydrolase</keyword>
<proteinExistence type="inferred from homology"/>
<accession>A0A8J3MZR3</accession>
<dbReference type="Gene3D" id="3.10.129.10">
    <property type="entry name" value="Hotdog Thioesterase"/>
    <property type="match status" value="1"/>
</dbReference>
<name>A0A8J3MZR3_9CHLR</name>
<organism evidence="4 5">
    <name type="scientific">Ktedonospora formicarum</name>
    <dbReference type="NCBI Taxonomy" id="2778364"/>
    <lineage>
        <taxon>Bacteria</taxon>
        <taxon>Bacillati</taxon>
        <taxon>Chloroflexota</taxon>
        <taxon>Ktedonobacteria</taxon>
        <taxon>Ktedonobacterales</taxon>
        <taxon>Ktedonobacteraceae</taxon>
        <taxon>Ktedonospora</taxon>
    </lineage>
</organism>
<dbReference type="AlphaFoldDB" id="A0A8J3MZR3"/>
<comment type="caution">
    <text evidence="4">The sequence shown here is derived from an EMBL/GenBank/DDBJ whole genome shotgun (WGS) entry which is preliminary data.</text>
</comment>
<evidence type="ECO:0000256" key="2">
    <source>
        <dbReference type="ARBA" id="ARBA00022801"/>
    </source>
</evidence>
<dbReference type="PANTHER" id="PTHR43240">
    <property type="entry name" value="1,4-DIHYDROXY-2-NAPHTHOYL-COA THIOESTERASE 1"/>
    <property type="match status" value="1"/>
</dbReference>
<dbReference type="InterPro" id="IPR006683">
    <property type="entry name" value="Thioestr_dom"/>
</dbReference>
<evidence type="ECO:0000256" key="1">
    <source>
        <dbReference type="ARBA" id="ARBA00008324"/>
    </source>
</evidence>
<evidence type="ECO:0000313" key="5">
    <source>
        <dbReference type="Proteomes" id="UP000612362"/>
    </source>
</evidence>
<sequence>METQVQGLGQTLQMQIQEATPERVVMTMPVTVQHHQPWGYLHGGASVSLAETAATVGAYLNCPPGMLAFGQEINANHLRPVREGLLTATALPAHIGRTSQVWTIEIHNEQQKLICVSRCTLAVIASHTGGTTK</sequence>
<dbReference type="GO" id="GO:0005829">
    <property type="term" value="C:cytosol"/>
    <property type="evidence" value="ECO:0007669"/>
    <property type="project" value="TreeGrafter"/>
</dbReference>
<keyword evidence="5" id="KW-1185">Reference proteome</keyword>
<gene>
    <name evidence="4" type="ORF">KSX_92130</name>
</gene>
<dbReference type="SUPFAM" id="SSF54637">
    <property type="entry name" value="Thioesterase/thiol ester dehydrase-isomerase"/>
    <property type="match status" value="1"/>
</dbReference>
<comment type="similarity">
    <text evidence="1">Belongs to the thioesterase PaaI family.</text>
</comment>
<evidence type="ECO:0000313" key="4">
    <source>
        <dbReference type="EMBL" id="GHO51050.1"/>
    </source>
</evidence>
<evidence type="ECO:0000259" key="3">
    <source>
        <dbReference type="Pfam" id="PF03061"/>
    </source>
</evidence>
<dbReference type="EMBL" id="BNJF01000010">
    <property type="protein sequence ID" value="GHO51050.1"/>
    <property type="molecule type" value="Genomic_DNA"/>
</dbReference>
<protein>
    <submittedName>
        <fullName evidence="4">Thioesterase</fullName>
    </submittedName>
</protein>
<feature type="domain" description="Thioesterase" evidence="3">
    <location>
        <begin position="39"/>
        <end position="115"/>
    </location>
</feature>
<dbReference type="Proteomes" id="UP000612362">
    <property type="component" value="Unassembled WGS sequence"/>
</dbReference>